<protein>
    <submittedName>
        <fullName evidence="1">Uncharacterized protein</fullName>
    </submittedName>
</protein>
<evidence type="ECO:0000313" key="2">
    <source>
        <dbReference type="Proteomes" id="UP000805649"/>
    </source>
</evidence>
<dbReference type="Proteomes" id="UP000805649">
    <property type="component" value="Unassembled WGS sequence"/>
</dbReference>
<proteinExistence type="predicted"/>
<keyword evidence="2" id="KW-1185">Reference proteome</keyword>
<accession>A0ACC3YVC8</accession>
<organism evidence="1 2">
    <name type="scientific">Colletotrichum truncatum</name>
    <name type="common">Anthracnose fungus</name>
    <name type="synonym">Colletotrichum capsici</name>
    <dbReference type="NCBI Taxonomy" id="5467"/>
    <lineage>
        <taxon>Eukaryota</taxon>
        <taxon>Fungi</taxon>
        <taxon>Dikarya</taxon>
        <taxon>Ascomycota</taxon>
        <taxon>Pezizomycotina</taxon>
        <taxon>Sordariomycetes</taxon>
        <taxon>Hypocreomycetidae</taxon>
        <taxon>Glomerellales</taxon>
        <taxon>Glomerellaceae</taxon>
        <taxon>Colletotrichum</taxon>
        <taxon>Colletotrichum truncatum species complex</taxon>
    </lineage>
</organism>
<gene>
    <name evidence="1" type="ORF">CTRU02_208028</name>
</gene>
<reference evidence="1 2" key="1">
    <citation type="journal article" date="2020" name="Phytopathology">
        <title>Genome Sequence Resources of Colletotrichum truncatum, C. plurivorum, C. musicola, and C. sojae: Four Species Pathogenic to Soybean (Glycine max).</title>
        <authorList>
            <person name="Rogerio F."/>
            <person name="Boufleur T.R."/>
            <person name="Ciampi-Guillardi M."/>
            <person name="Sukno S.A."/>
            <person name="Thon M.R."/>
            <person name="Massola Junior N.S."/>
            <person name="Baroncelli R."/>
        </authorList>
    </citation>
    <scope>NUCLEOTIDE SEQUENCE [LARGE SCALE GENOMIC DNA]</scope>
    <source>
        <strain evidence="1 2">CMES1059</strain>
    </source>
</reference>
<comment type="caution">
    <text evidence="1">The sequence shown here is derived from an EMBL/GenBank/DDBJ whole genome shotgun (WGS) entry which is preliminary data.</text>
</comment>
<name>A0ACC3YVC8_COLTU</name>
<evidence type="ECO:0000313" key="1">
    <source>
        <dbReference type="EMBL" id="KAL0935814.1"/>
    </source>
</evidence>
<sequence>MSADPYAYQQQPGAEAYQPYEHQGAQQGTYYSKPWHITKIVMRCLNITFSVVLIALVAYLATLTAYGALVLFFGGLIACCGAALAVIWDIAEFITICARGGRKGIHPGAHVALHLLFWLCFAATTAIQCIHLFVRDEFDTYRFTRTQRSFFRDTIIPLQNAVAAFTILLLISHFVLFVRACVETARRNKRPAVIMVPVTAPTPTPNQMANGSYPSYPNQPQPAYYPYQQEKGHIADDTLSELQSPTPQDGASYSHTGQAR</sequence>
<dbReference type="EMBL" id="VUJX02000005">
    <property type="protein sequence ID" value="KAL0935814.1"/>
    <property type="molecule type" value="Genomic_DNA"/>
</dbReference>